<dbReference type="EnsemblPlants" id="ONIVA08G18890.1">
    <property type="protein sequence ID" value="ONIVA08G18890.1"/>
    <property type="gene ID" value="ONIVA08G18890"/>
</dbReference>
<name>A0A0E0ICY8_ORYNI</name>
<organism evidence="2">
    <name type="scientific">Oryza nivara</name>
    <name type="common">Indian wild rice</name>
    <name type="synonym">Oryza sativa f. spontanea</name>
    <dbReference type="NCBI Taxonomy" id="4536"/>
    <lineage>
        <taxon>Eukaryota</taxon>
        <taxon>Viridiplantae</taxon>
        <taxon>Streptophyta</taxon>
        <taxon>Embryophyta</taxon>
        <taxon>Tracheophyta</taxon>
        <taxon>Spermatophyta</taxon>
        <taxon>Magnoliopsida</taxon>
        <taxon>Liliopsida</taxon>
        <taxon>Poales</taxon>
        <taxon>Poaceae</taxon>
        <taxon>BOP clade</taxon>
        <taxon>Oryzoideae</taxon>
        <taxon>Oryzeae</taxon>
        <taxon>Oryzinae</taxon>
        <taxon>Oryza</taxon>
    </lineage>
</organism>
<evidence type="ECO:0000313" key="3">
    <source>
        <dbReference type="Proteomes" id="UP000006591"/>
    </source>
</evidence>
<reference evidence="2" key="1">
    <citation type="submission" date="2015-04" db="UniProtKB">
        <authorList>
            <consortium name="EnsemblPlants"/>
        </authorList>
    </citation>
    <scope>IDENTIFICATION</scope>
    <source>
        <strain evidence="2">SL10</strain>
    </source>
</reference>
<keyword evidence="3" id="KW-1185">Reference proteome</keyword>
<evidence type="ECO:0000313" key="2">
    <source>
        <dbReference type="EnsemblPlants" id="ONIVA08G18890.1"/>
    </source>
</evidence>
<accession>A0A0E0ICY8</accession>
<dbReference type="Proteomes" id="UP000006591">
    <property type="component" value="Chromosome 8"/>
</dbReference>
<sequence length="236" mass="25955">MSSFGFKGIEEGAFNFEQEDEMILFFPDGLHVMIIDDDAKAVRRATAMLSELHYAGHQGRVRSTYSTGDWERLGALGGRARSSNDSEAAARFIGNPIDGAIHRRTWHHHRRIKAATEVPKSGWRRHPTGRRQPLWRRPPATVAHANRRGRRRLALPQEEGASMAGVAASIPVSLYGVATGGRQPLWRTPPSHLSIAPPRRQGDGAKEAGAVLLNDGASHSGAPKRTIFGIRNGMFF</sequence>
<feature type="region of interest" description="Disordered" evidence="1">
    <location>
        <begin position="183"/>
        <end position="205"/>
    </location>
</feature>
<proteinExistence type="predicted"/>
<dbReference type="AlphaFoldDB" id="A0A0E0ICY8"/>
<reference evidence="2" key="2">
    <citation type="submission" date="2018-04" db="EMBL/GenBank/DDBJ databases">
        <title>OnivRS2 (Oryza nivara Reference Sequence Version 2).</title>
        <authorList>
            <person name="Zhang J."/>
            <person name="Kudrna D."/>
            <person name="Lee S."/>
            <person name="Talag J."/>
            <person name="Rajasekar S."/>
            <person name="Welchert J."/>
            <person name="Hsing Y.-I."/>
            <person name="Wing R.A."/>
        </authorList>
    </citation>
    <scope>NUCLEOTIDE SEQUENCE [LARGE SCALE GENOMIC DNA]</scope>
    <source>
        <strain evidence="2">SL10</strain>
    </source>
</reference>
<protein>
    <submittedName>
        <fullName evidence="2">Uncharacterized protein</fullName>
    </submittedName>
</protein>
<dbReference type="HOGENOM" id="CLU_1177018_0_0_1"/>
<dbReference type="Gramene" id="ONIVA08G18890.1">
    <property type="protein sequence ID" value="ONIVA08G18890.1"/>
    <property type="gene ID" value="ONIVA08G18890"/>
</dbReference>
<evidence type="ECO:0000256" key="1">
    <source>
        <dbReference type="SAM" id="MobiDB-lite"/>
    </source>
</evidence>